<dbReference type="GO" id="GO:0004721">
    <property type="term" value="F:phosphoprotein phosphatase activity"/>
    <property type="evidence" value="ECO:0007669"/>
    <property type="project" value="TreeGrafter"/>
</dbReference>
<dbReference type="InterPro" id="IPR036097">
    <property type="entry name" value="HisK_dim/P_sf"/>
</dbReference>
<keyword evidence="7" id="KW-0472">Membrane</keyword>
<dbReference type="Pfam" id="PF02518">
    <property type="entry name" value="HATPase_c"/>
    <property type="match status" value="1"/>
</dbReference>
<dbReference type="AlphaFoldDB" id="A0A9X2UM03"/>
<dbReference type="EMBL" id="JANUBF010000017">
    <property type="protein sequence ID" value="MCS4037336.1"/>
    <property type="molecule type" value="Genomic_DNA"/>
</dbReference>
<dbReference type="InterPro" id="IPR003594">
    <property type="entry name" value="HATPase_dom"/>
</dbReference>
<feature type="transmembrane region" description="Helical" evidence="7">
    <location>
        <begin position="42"/>
        <end position="60"/>
    </location>
</feature>
<keyword evidence="4 9" id="KW-0808">Transferase</keyword>
<evidence type="ECO:0000313" key="10">
    <source>
        <dbReference type="Proteomes" id="UP001155040"/>
    </source>
</evidence>
<dbReference type="GO" id="GO:0016036">
    <property type="term" value="P:cellular response to phosphate starvation"/>
    <property type="evidence" value="ECO:0007669"/>
    <property type="project" value="TreeGrafter"/>
</dbReference>
<evidence type="ECO:0000256" key="4">
    <source>
        <dbReference type="ARBA" id="ARBA00022679"/>
    </source>
</evidence>
<dbReference type="Gene3D" id="3.30.565.10">
    <property type="entry name" value="Histidine kinase-like ATPase, C-terminal domain"/>
    <property type="match status" value="1"/>
</dbReference>
<dbReference type="RefSeq" id="WP_103017886.1">
    <property type="nucleotide sequence ID" value="NZ_JANTZC010000021.1"/>
</dbReference>
<evidence type="ECO:0000256" key="3">
    <source>
        <dbReference type="ARBA" id="ARBA00022553"/>
    </source>
</evidence>
<dbReference type="GO" id="GO:0005886">
    <property type="term" value="C:plasma membrane"/>
    <property type="evidence" value="ECO:0007669"/>
    <property type="project" value="TreeGrafter"/>
</dbReference>
<accession>A0A9X2UM03</accession>
<dbReference type="SMART" id="SM00387">
    <property type="entry name" value="HATPase_c"/>
    <property type="match status" value="1"/>
</dbReference>
<dbReference type="SUPFAM" id="SSF47384">
    <property type="entry name" value="Homodimeric domain of signal transducing histidine kinase"/>
    <property type="match status" value="1"/>
</dbReference>
<gene>
    <name evidence="9" type="ORF">GGQ01_002416</name>
</gene>
<evidence type="ECO:0000259" key="8">
    <source>
        <dbReference type="PROSITE" id="PS50109"/>
    </source>
</evidence>
<keyword evidence="5 9" id="KW-0418">Kinase</keyword>
<protein>
    <recommendedName>
        <fullName evidence="2">histidine kinase</fullName>
        <ecNumber evidence="2">2.7.13.3</ecNumber>
    </recommendedName>
</protein>
<evidence type="ECO:0000256" key="7">
    <source>
        <dbReference type="SAM" id="Phobius"/>
    </source>
</evidence>
<dbReference type="EC" id="2.7.13.3" evidence="2"/>
<dbReference type="InterPro" id="IPR003661">
    <property type="entry name" value="HisK_dim/P_dom"/>
</dbReference>
<dbReference type="FunFam" id="3.30.565.10:FF:000006">
    <property type="entry name" value="Sensor histidine kinase WalK"/>
    <property type="match status" value="1"/>
</dbReference>
<dbReference type="InterPro" id="IPR004358">
    <property type="entry name" value="Sig_transdc_His_kin-like_C"/>
</dbReference>
<comment type="catalytic activity">
    <reaction evidence="1">
        <text>ATP + protein L-histidine = ADP + protein N-phospho-L-histidine.</text>
        <dbReference type="EC" id="2.7.13.3"/>
    </reaction>
</comment>
<dbReference type="PRINTS" id="PR00344">
    <property type="entry name" value="BCTRLSENSOR"/>
</dbReference>
<name>A0A9X2UM03_9BACT</name>
<dbReference type="SMART" id="SM00388">
    <property type="entry name" value="HisKA"/>
    <property type="match status" value="1"/>
</dbReference>
<dbReference type="Proteomes" id="UP001155040">
    <property type="component" value="Unassembled WGS sequence"/>
</dbReference>
<dbReference type="InterPro" id="IPR005467">
    <property type="entry name" value="His_kinase_dom"/>
</dbReference>
<dbReference type="InterPro" id="IPR050351">
    <property type="entry name" value="BphY/WalK/GraS-like"/>
</dbReference>
<evidence type="ECO:0000256" key="2">
    <source>
        <dbReference type="ARBA" id="ARBA00012438"/>
    </source>
</evidence>
<evidence type="ECO:0000313" key="9">
    <source>
        <dbReference type="EMBL" id="MCS4037336.1"/>
    </source>
</evidence>
<dbReference type="SUPFAM" id="SSF55874">
    <property type="entry name" value="ATPase domain of HSP90 chaperone/DNA topoisomerase II/histidine kinase"/>
    <property type="match status" value="1"/>
</dbReference>
<comment type="caution">
    <text evidence="9">The sequence shown here is derived from an EMBL/GenBank/DDBJ whole genome shotgun (WGS) entry which is preliminary data.</text>
</comment>
<dbReference type="PROSITE" id="PS50109">
    <property type="entry name" value="HIS_KIN"/>
    <property type="match status" value="1"/>
</dbReference>
<dbReference type="CDD" id="cd00082">
    <property type="entry name" value="HisKA"/>
    <property type="match status" value="1"/>
</dbReference>
<keyword evidence="7" id="KW-1133">Transmembrane helix</keyword>
<reference evidence="9" key="1">
    <citation type="submission" date="2022-08" db="EMBL/GenBank/DDBJ databases">
        <title>Genomic Encyclopedia of Type Strains, Phase V (KMG-V): Genome sequencing to study the core and pangenomes of soil and plant-associated prokaryotes.</title>
        <authorList>
            <person name="Whitman W."/>
        </authorList>
    </citation>
    <scope>NUCLEOTIDE SEQUENCE</scope>
    <source>
        <strain evidence="9">SP3012</strain>
    </source>
</reference>
<dbReference type="PANTHER" id="PTHR45453">
    <property type="entry name" value="PHOSPHATE REGULON SENSOR PROTEIN PHOR"/>
    <property type="match status" value="1"/>
</dbReference>
<dbReference type="CDD" id="cd00075">
    <property type="entry name" value="HATPase"/>
    <property type="match status" value="1"/>
</dbReference>
<keyword evidence="7" id="KW-0812">Transmembrane</keyword>
<dbReference type="GO" id="GO:0000155">
    <property type="term" value="F:phosphorelay sensor kinase activity"/>
    <property type="evidence" value="ECO:0007669"/>
    <property type="project" value="InterPro"/>
</dbReference>
<evidence type="ECO:0000256" key="6">
    <source>
        <dbReference type="ARBA" id="ARBA00023012"/>
    </source>
</evidence>
<evidence type="ECO:0000256" key="5">
    <source>
        <dbReference type="ARBA" id="ARBA00022777"/>
    </source>
</evidence>
<keyword evidence="6" id="KW-0902">Two-component regulatory system</keyword>
<feature type="domain" description="Histidine kinase" evidence="8">
    <location>
        <begin position="127"/>
        <end position="345"/>
    </location>
</feature>
<dbReference type="Gene3D" id="1.10.287.130">
    <property type="match status" value="1"/>
</dbReference>
<dbReference type="InterPro" id="IPR036890">
    <property type="entry name" value="HATPase_C_sf"/>
</dbReference>
<evidence type="ECO:0000256" key="1">
    <source>
        <dbReference type="ARBA" id="ARBA00000085"/>
    </source>
</evidence>
<sequence length="352" mass="38800">MSFVPRLPPFVSRLGLKLGATAGLIAGLGAVAVSSASGGSAALLGLGTAVLVYAASHVWLHRRLRHLQGVLHEIRTHEFAAETPPSGPQGDELSTLLWEVYRTGQSLETEIQELKEMESYRREFIGNVSHELKTPIFSVQGFAETLLDGALNDESVNRTFLKKILHHANRLDNLARDLSTITKIETDELDMSNEAFNVAELFDAAIESVEIRAEEKGIMPRQRVAPDLPQIYGDFDRLRRVLVNLVDNAIKYNQDGGTVQLEAESQNDEVVIRVVDDGIGISPDHLPRLTERFYRVDKSRSRNQGGTGLGLAIVKHILAAHDRELHVESAPEEGSTFYFTLPTSPQPSLQPA</sequence>
<keyword evidence="3" id="KW-0597">Phosphoprotein</keyword>
<dbReference type="Pfam" id="PF00512">
    <property type="entry name" value="HisKA"/>
    <property type="match status" value="1"/>
</dbReference>
<organism evidence="9 10">
    <name type="scientific">Salinibacter ruber</name>
    <dbReference type="NCBI Taxonomy" id="146919"/>
    <lineage>
        <taxon>Bacteria</taxon>
        <taxon>Pseudomonadati</taxon>
        <taxon>Rhodothermota</taxon>
        <taxon>Rhodothermia</taxon>
        <taxon>Rhodothermales</taxon>
        <taxon>Salinibacteraceae</taxon>
        <taxon>Salinibacter</taxon>
    </lineage>
</organism>
<dbReference type="PANTHER" id="PTHR45453:SF1">
    <property type="entry name" value="PHOSPHATE REGULON SENSOR PROTEIN PHOR"/>
    <property type="match status" value="1"/>
</dbReference>
<proteinExistence type="predicted"/>